<sequence length="249" mass="28206">MRLESQKQNGANDFDVYKAAPQVEMGHAFDFEKISKIIRHDPKWIKAQTLSDAQSKRSQNSSSFVISDVRTNIDLNTDTDNIPDDIEKISPPLMPTNRTQKNEFCNTKKGASSIHDYCHNLKHLVDALQDVDSDISEVEFVMQILRGLPPSYQSIINVVMNTKPFPSFLEAKNMLLLHEHHEENHDMMQDPTNITTTALYSVSQQSGKSKNKWNNNRVSSKGEGGILVFLLVLTNLQALLQDKILNLQV</sequence>
<dbReference type="Proteomes" id="UP000235145">
    <property type="component" value="Unassembled WGS sequence"/>
</dbReference>
<evidence type="ECO:0000313" key="1">
    <source>
        <dbReference type="EMBL" id="KAJ0213521.1"/>
    </source>
</evidence>
<reference evidence="1 2" key="1">
    <citation type="journal article" date="2017" name="Nat. Commun.">
        <title>Genome assembly with in vitro proximity ligation data and whole-genome triplication in lettuce.</title>
        <authorList>
            <person name="Reyes-Chin-Wo S."/>
            <person name="Wang Z."/>
            <person name="Yang X."/>
            <person name="Kozik A."/>
            <person name="Arikit S."/>
            <person name="Song C."/>
            <person name="Xia L."/>
            <person name="Froenicke L."/>
            <person name="Lavelle D.O."/>
            <person name="Truco M.J."/>
            <person name="Xia R."/>
            <person name="Zhu S."/>
            <person name="Xu C."/>
            <person name="Xu H."/>
            <person name="Xu X."/>
            <person name="Cox K."/>
            <person name="Korf I."/>
            <person name="Meyers B.C."/>
            <person name="Michelmore R.W."/>
        </authorList>
    </citation>
    <scope>NUCLEOTIDE SEQUENCE [LARGE SCALE GENOMIC DNA]</scope>
    <source>
        <strain evidence="2">cv. Salinas</strain>
        <tissue evidence="1">Seedlings</tissue>
    </source>
</reference>
<dbReference type="PANTHER" id="PTHR47481">
    <property type="match status" value="1"/>
</dbReference>
<protein>
    <submittedName>
        <fullName evidence="1">Uncharacterized protein</fullName>
    </submittedName>
</protein>
<proteinExistence type="predicted"/>
<dbReference type="AlphaFoldDB" id="A0A9R1VZL8"/>
<organism evidence="1 2">
    <name type="scientific">Lactuca sativa</name>
    <name type="common">Garden lettuce</name>
    <dbReference type="NCBI Taxonomy" id="4236"/>
    <lineage>
        <taxon>Eukaryota</taxon>
        <taxon>Viridiplantae</taxon>
        <taxon>Streptophyta</taxon>
        <taxon>Embryophyta</taxon>
        <taxon>Tracheophyta</taxon>
        <taxon>Spermatophyta</taxon>
        <taxon>Magnoliopsida</taxon>
        <taxon>eudicotyledons</taxon>
        <taxon>Gunneridae</taxon>
        <taxon>Pentapetalae</taxon>
        <taxon>asterids</taxon>
        <taxon>campanulids</taxon>
        <taxon>Asterales</taxon>
        <taxon>Asteraceae</taxon>
        <taxon>Cichorioideae</taxon>
        <taxon>Cichorieae</taxon>
        <taxon>Lactucinae</taxon>
        <taxon>Lactuca</taxon>
    </lineage>
</organism>
<name>A0A9R1VZL8_LACSA</name>
<accession>A0A9R1VZL8</accession>
<comment type="caution">
    <text evidence="1">The sequence shown here is derived from an EMBL/GenBank/DDBJ whole genome shotgun (WGS) entry which is preliminary data.</text>
</comment>
<dbReference type="Pfam" id="PF14223">
    <property type="entry name" value="Retrotran_gag_2"/>
    <property type="match status" value="1"/>
</dbReference>
<dbReference type="EMBL" id="NBSK02000004">
    <property type="protein sequence ID" value="KAJ0213521.1"/>
    <property type="molecule type" value="Genomic_DNA"/>
</dbReference>
<keyword evidence="2" id="KW-1185">Reference proteome</keyword>
<dbReference type="PANTHER" id="PTHR47481:SF40">
    <property type="entry name" value="RETROTRANSPOSON GAG DOMAIN-CONTAINING PROTEIN"/>
    <property type="match status" value="1"/>
</dbReference>
<evidence type="ECO:0000313" key="2">
    <source>
        <dbReference type="Proteomes" id="UP000235145"/>
    </source>
</evidence>
<gene>
    <name evidence="1" type="ORF">LSAT_V11C400213370</name>
</gene>